<feature type="compositionally biased region" description="Low complexity" evidence="1">
    <location>
        <begin position="180"/>
        <end position="197"/>
    </location>
</feature>
<organism evidence="2 3">
    <name type="scientific">Orchesella cincta</name>
    <name type="common">Springtail</name>
    <name type="synonym">Podura cincta</name>
    <dbReference type="NCBI Taxonomy" id="48709"/>
    <lineage>
        <taxon>Eukaryota</taxon>
        <taxon>Metazoa</taxon>
        <taxon>Ecdysozoa</taxon>
        <taxon>Arthropoda</taxon>
        <taxon>Hexapoda</taxon>
        <taxon>Collembola</taxon>
        <taxon>Entomobryomorpha</taxon>
        <taxon>Entomobryoidea</taxon>
        <taxon>Orchesellidae</taxon>
        <taxon>Orchesellinae</taxon>
        <taxon>Orchesella</taxon>
    </lineage>
</organism>
<evidence type="ECO:0000256" key="1">
    <source>
        <dbReference type="SAM" id="MobiDB-lite"/>
    </source>
</evidence>
<reference evidence="2 3" key="1">
    <citation type="journal article" date="2016" name="Genome Biol. Evol.">
        <title>Gene Family Evolution Reflects Adaptation to Soil Environmental Stressors in the Genome of the Collembolan Orchesella cincta.</title>
        <authorList>
            <person name="Faddeeva-Vakhrusheva A."/>
            <person name="Derks M.F."/>
            <person name="Anvar S.Y."/>
            <person name="Agamennone V."/>
            <person name="Suring W."/>
            <person name="Smit S."/>
            <person name="van Straalen N.M."/>
            <person name="Roelofs D."/>
        </authorList>
    </citation>
    <scope>NUCLEOTIDE SEQUENCE [LARGE SCALE GENOMIC DNA]</scope>
    <source>
        <tissue evidence="2">Mixed pool</tissue>
    </source>
</reference>
<dbReference type="STRING" id="48709.A0A1D2NJL4"/>
<name>A0A1D2NJL4_ORCCI</name>
<dbReference type="EMBL" id="LJIJ01000023">
    <property type="protein sequence ID" value="ODN05441.1"/>
    <property type="molecule type" value="Genomic_DNA"/>
</dbReference>
<protein>
    <submittedName>
        <fullName evidence="2">Uncharacterized protein</fullName>
    </submittedName>
</protein>
<evidence type="ECO:0000313" key="2">
    <source>
        <dbReference type="EMBL" id="ODN05441.1"/>
    </source>
</evidence>
<sequence>MELLEDGSRYAIASINRFEQVKTCLFSECDSWALKAEMLLTHLAFVLGFSTPNQLILRALKELISGVSTKLATYIDDYPELEQFLRIVISGLNQLALDHVWDLVRDSSVCMRLNTCDNDFLRQISNIKIKVCDIEDPSDTLRKVTVCEKMFNDSPLIILAGVMLILMAFSNGHLKSAAANKPNENNAVNPDNNPANNSGPSQPPSVLHSPQAEVVTGPPSTNNEEQPPPGNEQVIHALCPKCNKNFDCTVPRPWPLYCAENFALIEKLPKNSSNATELREILKKIKCIYCKAQIKKFVKDLEKRKKKPSK</sequence>
<comment type="caution">
    <text evidence="2">The sequence shown here is derived from an EMBL/GenBank/DDBJ whole genome shotgun (WGS) entry which is preliminary data.</text>
</comment>
<proteinExistence type="predicted"/>
<gene>
    <name evidence="2" type="ORF">Ocin01_01241</name>
</gene>
<keyword evidence="3" id="KW-1185">Reference proteome</keyword>
<evidence type="ECO:0000313" key="3">
    <source>
        <dbReference type="Proteomes" id="UP000094527"/>
    </source>
</evidence>
<feature type="region of interest" description="Disordered" evidence="1">
    <location>
        <begin position="180"/>
        <end position="232"/>
    </location>
</feature>
<accession>A0A1D2NJL4</accession>
<dbReference type="AlphaFoldDB" id="A0A1D2NJL4"/>
<dbReference type="Proteomes" id="UP000094527">
    <property type="component" value="Unassembled WGS sequence"/>
</dbReference>